<dbReference type="AlphaFoldDB" id="A0A316GIZ0"/>
<accession>A0A316GIZ0</accession>
<gene>
    <name evidence="1" type="ORF">C7455_105177</name>
</gene>
<reference evidence="1 2" key="1">
    <citation type="submission" date="2018-05" db="EMBL/GenBank/DDBJ databases">
        <title>Genomic Encyclopedia of Type Strains, Phase IV (KMG-IV): sequencing the most valuable type-strain genomes for metagenomic binning, comparative biology and taxonomic classification.</title>
        <authorList>
            <person name="Goeker M."/>
        </authorList>
    </citation>
    <scope>NUCLEOTIDE SEQUENCE [LARGE SCALE GENOMIC DNA]</scope>
    <source>
        <strain evidence="1 2">DSM 16097</strain>
    </source>
</reference>
<dbReference type="Proteomes" id="UP000245708">
    <property type="component" value="Unassembled WGS sequence"/>
</dbReference>
<dbReference type="EMBL" id="QGGW01000005">
    <property type="protein sequence ID" value="PWK60193.1"/>
    <property type="molecule type" value="Genomic_DNA"/>
</dbReference>
<name>A0A316GIZ0_9RHOB</name>
<comment type="caution">
    <text evidence="1">The sequence shown here is derived from an EMBL/GenBank/DDBJ whole genome shotgun (WGS) entry which is preliminary data.</text>
</comment>
<sequence length="37" mass="4290">MENFAHTAQVRAQIVAARQECAAYFWRGEFGLFSRRA</sequence>
<keyword evidence="2" id="KW-1185">Reference proteome</keyword>
<evidence type="ECO:0000313" key="2">
    <source>
        <dbReference type="Proteomes" id="UP000245708"/>
    </source>
</evidence>
<protein>
    <submittedName>
        <fullName evidence="1">Uncharacterized protein</fullName>
    </submittedName>
</protein>
<organism evidence="1 2">
    <name type="scientific">Roseicyclus mahoneyensis</name>
    <dbReference type="NCBI Taxonomy" id="164332"/>
    <lineage>
        <taxon>Bacteria</taxon>
        <taxon>Pseudomonadati</taxon>
        <taxon>Pseudomonadota</taxon>
        <taxon>Alphaproteobacteria</taxon>
        <taxon>Rhodobacterales</taxon>
        <taxon>Roseobacteraceae</taxon>
        <taxon>Roseicyclus</taxon>
    </lineage>
</organism>
<evidence type="ECO:0000313" key="1">
    <source>
        <dbReference type="EMBL" id="PWK60193.1"/>
    </source>
</evidence>
<proteinExistence type="predicted"/>